<dbReference type="AlphaFoldDB" id="A0A2P7B295"/>
<gene>
    <name evidence="1" type="ORF">CU100_07850</name>
</gene>
<sequence>MTAGSSQARTIFLLRQPKRQGDAVWRLETGDWRLETGDWRLETGACPPAPVDPYLASPYAKATDASDSRSCRSIRP</sequence>
<dbReference type="EMBL" id="PGGN01000001">
    <property type="protein sequence ID" value="PSH60568.1"/>
    <property type="molecule type" value="Genomic_DNA"/>
</dbReference>
<evidence type="ECO:0000313" key="2">
    <source>
        <dbReference type="Proteomes" id="UP000241158"/>
    </source>
</evidence>
<organism evidence="1 2">
    <name type="scientific">Phyllobacterium endophyticum</name>
    <dbReference type="NCBI Taxonomy" id="1149773"/>
    <lineage>
        <taxon>Bacteria</taxon>
        <taxon>Pseudomonadati</taxon>
        <taxon>Pseudomonadota</taxon>
        <taxon>Alphaproteobacteria</taxon>
        <taxon>Hyphomicrobiales</taxon>
        <taxon>Phyllobacteriaceae</taxon>
        <taxon>Phyllobacterium</taxon>
    </lineage>
</organism>
<reference evidence="2" key="1">
    <citation type="submission" date="2017-11" db="EMBL/GenBank/DDBJ databases">
        <authorList>
            <person name="Kuznetsova I."/>
            <person name="Sazanova A."/>
            <person name="Chirak E."/>
            <person name="Safronova V."/>
            <person name="Willems A."/>
        </authorList>
    </citation>
    <scope>NUCLEOTIDE SEQUENCE [LARGE SCALE GENOMIC DNA]</scope>
    <source>
        <strain evidence="2">PEPV15</strain>
    </source>
</reference>
<name>A0A2P7B295_9HYPH</name>
<accession>A0A2P7B295</accession>
<proteinExistence type="predicted"/>
<protein>
    <submittedName>
        <fullName evidence="1">Uncharacterized protein</fullName>
    </submittedName>
</protein>
<keyword evidence="2" id="KW-1185">Reference proteome</keyword>
<evidence type="ECO:0000313" key="1">
    <source>
        <dbReference type="EMBL" id="PSH60568.1"/>
    </source>
</evidence>
<comment type="caution">
    <text evidence="1">The sequence shown here is derived from an EMBL/GenBank/DDBJ whole genome shotgun (WGS) entry which is preliminary data.</text>
</comment>
<dbReference type="Proteomes" id="UP000241158">
    <property type="component" value="Unassembled WGS sequence"/>
</dbReference>